<dbReference type="EMBL" id="WMII01000019">
    <property type="protein sequence ID" value="MTH65951.1"/>
    <property type="molecule type" value="Genomic_DNA"/>
</dbReference>
<feature type="compositionally biased region" description="Polar residues" evidence="1">
    <location>
        <begin position="282"/>
        <end position="297"/>
    </location>
</feature>
<feature type="region of interest" description="Disordered" evidence="1">
    <location>
        <begin position="271"/>
        <end position="297"/>
    </location>
</feature>
<dbReference type="Pfam" id="PF06527">
    <property type="entry name" value="TniQ"/>
    <property type="match status" value="1"/>
</dbReference>
<dbReference type="AlphaFoldDB" id="A0A6L6J251"/>
<feature type="compositionally biased region" description="Basic and acidic residues" evidence="1">
    <location>
        <begin position="271"/>
        <end position="281"/>
    </location>
</feature>
<dbReference type="Proteomes" id="UP000478740">
    <property type="component" value="Unassembled WGS sequence"/>
</dbReference>
<comment type="caution">
    <text evidence="3">The sequence shown here is derived from an EMBL/GenBank/DDBJ whole genome shotgun (WGS) entry which is preliminary data.</text>
</comment>
<proteinExistence type="predicted"/>
<feature type="domain" description="TniQ" evidence="2">
    <location>
        <begin position="29"/>
        <end position="143"/>
    </location>
</feature>
<sequence>MATGLDEARVEHPSPARRCIRVTPPGPLPFRPPPARDELLSSWIGRLARANHCSAEELCGYLGLGQGRVLERINNLGQVDWARLCSAVQRTQHEIAAMTLPDTVHHAVRYLSRHDFQHCPGCAEQTPGLALRHWRFAWSLTCETCGQSLAAKYPAGAVSDRLLARAARGAQVLETAVANNDLRRLRRMDLTLHVVSMLDVCRSASVISANERERLIALTAVDVGMTRPLLGAAIILRGNERAVRGLRRAFPQHGRVFERIRALTHYLDQRLPGRWETEHPTGQKTNGTSRPSASESALQAARQAISELGSEADRQALLARADAIWKRSSGIEH</sequence>
<evidence type="ECO:0000259" key="2">
    <source>
        <dbReference type="Pfam" id="PF06527"/>
    </source>
</evidence>
<organism evidence="3 4">
    <name type="scientific">Paracoccus shanxieyensis</name>
    <dbReference type="NCBI Taxonomy" id="2675752"/>
    <lineage>
        <taxon>Bacteria</taxon>
        <taxon>Pseudomonadati</taxon>
        <taxon>Pseudomonadota</taxon>
        <taxon>Alphaproteobacteria</taxon>
        <taxon>Rhodobacterales</taxon>
        <taxon>Paracoccaceae</taxon>
        <taxon>Paracoccus</taxon>
    </lineage>
</organism>
<accession>A0A6L6J251</accession>
<evidence type="ECO:0000313" key="4">
    <source>
        <dbReference type="Proteomes" id="UP000478740"/>
    </source>
</evidence>
<evidence type="ECO:0000256" key="1">
    <source>
        <dbReference type="SAM" id="MobiDB-lite"/>
    </source>
</evidence>
<reference evidence="3 4" key="1">
    <citation type="submission" date="2019-11" db="EMBL/GenBank/DDBJ databases">
        <authorList>
            <person name="Dong K."/>
        </authorList>
    </citation>
    <scope>NUCLEOTIDE SEQUENCE [LARGE SCALE GENOMIC DNA]</scope>
    <source>
        <strain evidence="3 4">DK608</strain>
    </source>
</reference>
<name>A0A6L6J251_9RHOB</name>
<keyword evidence="4" id="KW-1185">Reference proteome</keyword>
<protein>
    <recommendedName>
        <fullName evidence="2">TniQ domain-containing protein</fullName>
    </recommendedName>
</protein>
<dbReference type="InterPro" id="IPR009492">
    <property type="entry name" value="TniQ"/>
</dbReference>
<gene>
    <name evidence="3" type="ORF">GL284_16925</name>
</gene>
<evidence type="ECO:0000313" key="3">
    <source>
        <dbReference type="EMBL" id="MTH65951.1"/>
    </source>
</evidence>